<dbReference type="PANTHER" id="PTHR42852:SF6">
    <property type="entry name" value="THIOL:DISULFIDE INTERCHANGE PROTEIN DSBE"/>
    <property type="match status" value="1"/>
</dbReference>
<comment type="subcellular location">
    <subcellularLocation>
        <location evidence="1">Cell envelope</location>
    </subcellularLocation>
</comment>
<dbReference type="AlphaFoldDB" id="A0A6M0ISG6"/>
<accession>A0A6M0ISG6</accession>
<keyword evidence="4" id="KW-0676">Redox-active center</keyword>
<protein>
    <submittedName>
        <fullName evidence="6">TlpA family protein disulfide reductase</fullName>
    </submittedName>
</protein>
<evidence type="ECO:0000256" key="3">
    <source>
        <dbReference type="ARBA" id="ARBA00023157"/>
    </source>
</evidence>
<dbReference type="Pfam" id="PF00578">
    <property type="entry name" value="AhpC-TSA"/>
    <property type="match status" value="1"/>
</dbReference>
<keyword evidence="7" id="KW-1185">Reference proteome</keyword>
<dbReference type="GO" id="GO:0017004">
    <property type="term" value="P:cytochrome complex assembly"/>
    <property type="evidence" value="ECO:0007669"/>
    <property type="project" value="UniProtKB-KW"/>
</dbReference>
<dbReference type="PANTHER" id="PTHR42852">
    <property type="entry name" value="THIOL:DISULFIDE INTERCHANGE PROTEIN DSBE"/>
    <property type="match status" value="1"/>
</dbReference>
<evidence type="ECO:0000256" key="4">
    <source>
        <dbReference type="ARBA" id="ARBA00023284"/>
    </source>
</evidence>
<keyword evidence="3" id="KW-1015">Disulfide bond</keyword>
<evidence type="ECO:0000256" key="2">
    <source>
        <dbReference type="ARBA" id="ARBA00022748"/>
    </source>
</evidence>
<evidence type="ECO:0000259" key="5">
    <source>
        <dbReference type="PROSITE" id="PS51352"/>
    </source>
</evidence>
<dbReference type="InterPro" id="IPR036249">
    <property type="entry name" value="Thioredoxin-like_sf"/>
</dbReference>
<name>A0A6M0ISG6_9BACT</name>
<dbReference type="GO" id="GO:0016209">
    <property type="term" value="F:antioxidant activity"/>
    <property type="evidence" value="ECO:0007669"/>
    <property type="project" value="InterPro"/>
</dbReference>
<dbReference type="InterPro" id="IPR050553">
    <property type="entry name" value="Thioredoxin_ResA/DsbE_sf"/>
</dbReference>
<comment type="caution">
    <text evidence="6">The sequence shown here is derived from an EMBL/GenBank/DDBJ whole genome shotgun (WGS) entry which is preliminary data.</text>
</comment>
<gene>
    <name evidence="6" type="ORF">GK091_24090</name>
</gene>
<dbReference type="InterPro" id="IPR000866">
    <property type="entry name" value="AhpC/TSA"/>
</dbReference>
<evidence type="ECO:0000313" key="6">
    <source>
        <dbReference type="EMBL" id="NEU69983.1"/>
    </source>
</evidence>
<dbReference type="GO" id="GO:0030313">
    <property type="term" value="C:cell envelope"/>
    <property type="evidence" value="ECO:0007669"/>
    <property type="project" value="UniProtKB-SubCell"/>
</dbReference>
<dbReference type="PROSITE" id="PS51352">
    <property type="entry name" value="THIOREDOXIN_2"/>
    <property type="match status" value="1"/>
</dbReference>
<evidence type="ECO:0000256" key="1">
    <source>
        <dbReference type="ARBA" id="ARBA00004196"/>
    </source>
</evidence>
<evidence type="ECO:0000313" key="7">
    <source>
        <dbReference type="Proteomes" id="UP000477386"/>
    </source>
</evidence>
<dbReference type="Gene3D" id="3.40.30.10">
    <property type="entry name" value="Glutaredoxin"/>
    <property type="match status" value="1"/>
</dbReference>
<dbReference type="Proteomes" id="UP000477386">
    <property type="component" value="Unassembled WGS sequence"/>
</dbReference>
<dbReference type="GO" id="GO:0016491">
    <property type="term" value="F:oxidoreductase activity"/>
    <property type="evidence" value="ECO:0007669"/>
    <property type="project" value="InterPro"/>
</dbReference>
<dbReference type="EMBL" id="JAAGNZ010000003">
    <property type="protein sequence ID" value="NEU69983.1"/>
    <property type="molecule type" value="Genomic_DNA"/>
</dbReference>
<keyword evidence="2" id="KW-0201">Cytochrome c-type biogenesis</keyword>
<organism evidence="6 7">
    <name type="scientific">Spirosoma agri</name>
    <dbReference type="NCBI Taxonomy" id="1987381"/>
    <lineage>
        <taxon>Bacteria</taxon>
        <taxon>Pseudomonadati</taxon>
        <taxon>Bacteroidota</taxon>
        <taxon>Cytophagia</taxon>
        <taxon>Cytophagales</taxon>
        <taxon>Cytophagaceae</taxon>
        <taxon>Spirosoma</taxon>
    </lineage>
</organism>
<dbReference type="RefSeq" id="WP_164043051.1">
    <property type="nucleotide sequence ID" value="NZ_JAAGNZ010000003.1"/>
</dbReference>
<sequence length="300" mass="34220">MGFDETTQRWSVKVDANNNLDFADEMTLYPERMAINDPYRYKKAISVQYEVYQQGRIRPMKIPMVLKMYGSQLLYNFPQYAAVFIKQGSKDYNLLVSSGFTRPDFEVSNLIDPSTSLIAQKVAPKDEIVIDDIIKIDGVSYKNKGVDVYNNWLELEPVSSLERPYSLQVGYPFRPFLAKAFASGQLIDLDQYRGQYVYVDFWAPWCKGCVTDIPALKKVYQNVDKKKVVFIGVVKDSPERLANFLAKQPLAWPQIISDSTNNLIESYHIGGLPTSILIDPKGIIIGRNLRPHELSLALNK</sequence>
<dbReference type="CDD" id="cd02966">
    <property type="entry name" value="TlpA_like_family"/>
    <property type="match status" value="1"/>
</dbReference>
<reference evidence="6 7" key="1">
    <citation type="submission" date="2020-02" db="EMBL/GenBank/DDBJ databases">
        <title>Draft genome sequence of two Spirosoma agri KCTC 52727 and Spirosoma terrae KCTC 52035.</title>
        <authorList>
            <person name="Rojas J."/>
            <person name="Ambika Manirajan B."/>
            <person name="Ratering S."/>
            <person name="Suarez C."/>
            <person name="Schnell S."/>
        </authorList>
    </citation>
    <scope>NUCLEOTIDE SEQUENCE [LARGE SCALE GENOMIC DNA]</scope>
    <source>
        <strain evidence="6 7">KCTC 52727</strain>
    </source>
</reference>
<dbReference type="InterPro" id="IPR013766">
    <property type="entry name" value="Thioredoxin_domain"/>
</dbReference>
<proteinExistence type="predicted"/>
<feature type="domain" description="Thioredoxin" evidence="5">
    <location>
        <begin position="167"/>
        <end position="300"/>
    </location>
</feature>
<dbReference type="SUPFAM" id="SSF52833">
    <property type="entry name" value="Thioredoxin-like"/>
    <property type="match status" value="1"/>
</dbReference>